<comment type="caution">
    <text evidence="2">The sequence shown here is derived from an EMBL/GenBank/DDBJ whole genome shotgun (WGS) entry which is preliminary data.</text>
</comment>
<name>A0ABQ0GF54_9PEZI</name>
<reference evidence="2 3" key="1">
    <citation type="submission" date="2024-09" db="EMBL/GenBank/DDBJ databases">
        <title>Itraconazole resistance in Madurella fahalii resulting from another homologue of gene encoding cytochrome P450 14-alpha sterol demethylase (CYP51).</title>
        <authorList>
            <person name="Yoshioka I."/>
            <person name="Fahal A.H."/>
            <person name="Kaneko S."/>
            <person name="Yaguchi T."/>
        </authorList>
    </citation>
    <scope>NUCLEOTIDE SEQUENCE [LARGE SCALE GENOMIC DNA]</scope>
    <source>
        <strain evidence="2 3">IFM 68171</strain>
    </source>
</reference>
<dbReference type="Proteomes" id="UP001628179">
    <property type="component" value="Unassembled WGS sequence"/>
</dbReference>
<dbReference type="EMBL" id="BAAFSV010000003">
    <property type="protein sequence ID" value="GAB1316369.1"/>
    <property type="molecule type" value="Genomic_DNA"/>
</dbReference>
<accession>A0ABQ0GF54</accession>
<sequence length="611" mass="69900">MEELSEAKNLSKVLRFRQPDQDNREFVIDDIEDPTATTKTTVVRFRSDRDGPDKRKLQDKEDWEEWFAKIFQTFEGEVSKSNLTPYPNPSPRLVLVIARPDAENGLRTEMDTAGSIKECEPIDTTAHSGRVSGSQSVIDRIRAVVMAAASFLAQPGGMPPTGKNFGASSAENLTRLVSATPRVDQRKRLRHMPFTLETFRLIAKRMSLHSWIVRLISRANMPAFERTVTEMPLYSNAGRDLEGQKAIIYNCRTSNEWEDDMALTVTHFPNQKLSFAVLFGASVEQEKSVISRLKKAGADTVHPMLLPGILAEMERIRQMAVVEEGIGEMETKIFQLDNETVATWKRSGQTKAERNREKTKAWLDLNFSRNLLQATATLLLIMRKHLDEFPLLVNHYSMRRYYRLRHQELGLYEHHVQNAARPSSPQFLGSMTNSWTLHDHKPYSSEYFPESKTLTSEPETIYDPDAKYQDLLQQASMRMADRLVVMIGEYDDKIRACTMEVDGIAMATQWSHGETSMEIATASGEDSSHMRSIALVTMVFLPGTFFASMFSMSFFNWTPDSGGDSPIVSGKIWIYFVITVFFTLLTIYLFWYFILSRQRNRRLRQRDSCPV</sequence>
<dbReference type="Gene3D" id="1.20.58.340">
    <property type="entry name" value="Magnesium transport protein CorA, transmembrane region"/>
    <property type="match status" value="1"/>
</dbReference>
<feature type="transmembrane region" description="Helical" evidence="1">
    <location>
        <begin position="533"/>
        <end position="552"/>
    </location>
</feature>
<gene>
    <name evidence="2" type="ORF">MFIFM68171_06579</name>
</gene>
<dbReference type="GeneID" id="98177322"/>
<keyword evidence="3" id="KW-1185">Reference proteome</keyword>
<evidence type="ECO:0000313" key="3">
    <source>
        <dbReference type="Proteomes" id="UP001628179"/>
    </source>
</evidence>
<keyword evidence="1" id="KW-0472">Membrane</keyword>
<keyword evidence="1" id="KW-1133">Transmembrane helix</keyword>
<evidence type="ECO:0000256" key="1">
    <source>
        <dbReference type="SAM" id="Phobius"/>
    </source>
</evidence>
<protein>
    <submittedName>
        <fullName evidence="2">Uncharacterized protein</fullName>
    </submittedName>
</protein>
<keyword evidence="1" id="KW-0812">Transmembrane</keyword>
<dbReference type="RefSeq" id="XP_070918100.1">
    <property type="nucleotide sequence ID" value="XM_071061999.1"/>
</dbReference>
<evidence type="ECO:0000313" key="2">
    <source>
        <dbReference type="EMBL" id="GAB1316369.1"/>
    </source>
</evidence>
<organism evidence="2 3">
    <name type="scientific">Madurella fahalii</name>
    <dbReference type="NCBI Taxonomy" id="1157608"/>
    <lineage>
        <taxon>Eukaryota</taxon>
        <taxon>Fungi</taxon>
        <taxon>Dikarya</taxon>
        <taxon>Ascomycota</taxon>
        <taxon>Pezizomycotina</taxon>
        <taxon>Sordariomycetes</taxon>
        <taxon>Sordariomycetidae</taxon>
        <taxon>Sordariales</taxon>
        <taxon>Sordariales incertae sedis</taxon>
        <taxon>Madurella</taxon>
    </lineage>
</organism>
<proteinExistence type="predicted"/>
<feature type="transmembrane region" description="Helical" evidence="1">
    <location>
        <begin position="572"/>
        <end position="595"/>
    </location>
</feature>